<sequence length="237" mass="26824">MKKILTILFLASVALWAGTLEQSRQLIVVTTKGWNDNSGTLQRYERASKGWHKVGKPIPVKLGRNGLGWGIGLHQIPQDAKYIKKEGDGRSPAGIFILKQAFGYAPFVVDYPYEVYRATNHCVDDIHSKYYNKIVDSTKITPDYHSKEQMKFPKNYYKYGIVVNHNHIDEPGAIPGAGSCIFLHIKKIPTAGCTVMKENEIKEVIQWLDERKHPLLLQAPRVEAKILAKGYFSLSLE</sequence>
<protein>
    <submittedName>
        <fullName evidence="1">Gll0911 protein</fullName>
    </submittedName>
</protein>
<name>A0A1W1EAY1_9ZZZZ</name>
<dbReference type="PANTHER" id="PTHR38589:SF1">
    <property type="entry name" value="BLR0621 PROTEIN"/>
    <property type="match status" value="1"/>
</dbReference>
<organism evidence="1">
    <name type="scientific">hydrothermal vent metagenome</name>
    <dbReference type="NCBI Taxonomy" id="652676"/>
    <lineage>
        <taxon>unclassified sequences</taxon>
        <taxon>metagenomes</taxon>
        <taxon>ecological metagenomes</taxon>
    </lineage>
</organism>
<dbReference type="PANTHER" id="PTHR38589">
    <property type="entry name" value="BLR0621 PROTEIN"/>
    <property type="match status" value="1"/>
</dbReference>
<proteinExistence type="predicted"/>
<reference evidence="1" key="1">
    <citation type="submission" date="2016-10" db="EMBL/GenBank/DDBJ databases">
        <authorList>
            <person name="de Groot N.N."/>
        </authorList>
    </citation>
    <scope>NUCLEOTIDE SEQUENCE</scope>
</reference>
<evidence type="ECO:0000313" key="1">
    <source>
        <dbReference type="EMBL" id="SFV91104.1"/>
    </source>
</evidence>
<dbReference type="EMBL" id="FPIB01000028">
    <property type="protein sequence ID" value="SFV91104.1"/>
    <property type="molecule type" value="Genomic_DNA"/>
</dbReference>
<dbReference type="AlphaFoldDB" id="A0A1W1EAY1"/>
<gene>
    <name evidence="1" type="ORF">MNB_SV-4-156</name>
</gene>
<accession>A0A1W1EAY1</accession>